<comment type="similarity">
    <text evidence="1">Belongs to the metallo-dependent hydrolases superfamily. CpsB/CapC family.</text>
</comment>
<dbReference type="UniPathway" id="UPA00934"/>
<comment type="caution">
    <text evidence="5">The sequence shown here is derived from an EMBL/GenBank/DDBJ whole genome shotgun (WGS) entry which is preliminary data.</text>
</comment>
<gene>
    <name evidence="5" type="ORF">ENL01_03370</name>
</gene>
<comment type="catalytic activity">
    <reaction evidence="4">
        <text>O-phospho-L-tyrosyl-[protein] + H2O = L-tyrosyl-[protein] + phosphate</text>
        <dbReference type="Rhea" id="RHEA:10684"/>
        <dbReference type="Rhea" id="RHEA-COMP:10136"/>
        <dbReference type="Rhea" id="RHEA-COMP:20101"/>
        <dbReference type="ChEBI" id="CHEBI:15377"/>
        <dbReference type="ChEBI" id="CHEBI:43474"/>
        <dbReference type="ChEBI" id="CHEBI:46858"/>
        <dbReference type="ChEBI" id="CHEBI:61978"/>
        <dbReference type="EC" id="3.1.3.48"/>
    </reaction>
</comment>
<evidence type="ECO:0000313" key="5">
    <source>
        <dbReference type="EMBL" id="HHE07923.1"/>
    </source>
</evidence>
<dbReference type="Pfam" id="PF19567">
    <property type="entry name" value="CpsB_CapC"/>
    <property type="match status" value="1"/>
</dbReference>
<dbReference type="SUPFAM" id="SSF51556">
    <property type="entry name" value="Metallo-dependent hydrolases"/>
    <property type="match status" value="1"/>
</dbReference>
<organism evidence="5">
    <name type="scientific">Chlorobaculum parvum</name>
    <dbReference type="NCBI Taxonomy" id="274539"/>
    <lineage>
        <taxon>Bacteria</taxon>
        <taxon>Pseudomonadati</taxon>
        <taxon>Chlorobiota</taxon>
        <taxon>Chlorobiia</taxon>
        <taxon>Chlorobiales</taxon>
        <taxon>Chlorobiaceae</taxon>
        <taxon>Chlorobaculum</taxon>
    </lineage>
</organism>
<dbReference type="GO" id="GO:0030145">
    <property type="term" value="F:manganese ion binding"/>
    <property type="evidence" value="ECO:0007669"/>
    <property type="project" value="InterPro"/>
</dbReference>
<dbReference type="AlphaFoldDB" id="A0A7C5DEL5"/>
<dbReference type="Gene3D" id="3.20.20.140">
    <property type="entry name" value="Metal-dependent hydrolases"/>
    <property type="match status" value="1"/>
</dbReference>
<evidence type="ECO:0000256" key="1">
    <source>
        <dbReference type="ARBA" id="ARBA00005750"/>
    </source>
</evidence>
<dbReference type="EC" id="3.1.3.48" evidence="2"/>
<dbReference type="InterPro" id="IPR032466">
    <property type="entry name" value="Metal_Hydrolase"/>
</dbReference>
<feature type="non-terminal residue" evidence="5">
    <location>
        <position position="73"/>
    </location>
</feature>
<dbReference type="InterPro" id="IPR016667">
    <property type="entry name" value="Caps_polysacc_synth_CpsB/CapC"/>
</dbReference>
<protein>
    <recommendedName>
        <fullName evidence="2">protein-tyrosine-phosphatase</fullName>
        <ecNumber evidence="2">3.1.3.48</ecNumber>
    </recommendedName>
</protein>
<keyword evidence="3" id="KW-0378">Hydrolase</keyword>
<dbReference type="PANTHER" id="PTHR39181">
    <property type="entry name" value="TYROSINE-PROTEIN PHOSPHATASE YWQE"/>
    <property type="match status" value="1"/>
</dbReference>
<dbReference type="GO" id="GO:0045227">
    <property type="term" value="P:capsule polysaccharide biosynthetic process"/>
    <property type="evidence" value="ECO:0007669"/>
    <property type="project" value="UniProtKB-UniPathway"/>
</dbReference>
<accession>A0A7C5DEL5</accession>
<name>A0A7C5DEL5_9CHLB</name>
<evidence type="ECO:0000256" key="2">
    <source>
        <dbReference type="ARBA" id="ARBA00013064"/>
    </source>
</evidence>
<dbReference type="Proteomes" id="UP000886059">
    <property type="component" value="Unassembled WGS sequence"/>
</dbReference>
<reference evidence="5" key="1">
    <citation type="journal article" date="2020" name="mSystems">
        <title>Genome- and Community-Level Interaction Insights into Carbon Utilization and Element Cycling Functions of Hydrothermarchaeota in Hydrothermal Sediment.</title>
        <authorList>
            <person name="Zhou Z."/>
            <person name="Liu Y."/>
            <person name="Xu W."/>
            <person name="Pan J."/>
            <person name="Luo Z.H."/>
            <person name="Li M."/>
        </authorList>
    </citation>
    <scope>NUCLEOTIDE SEQUENCE [LARGE SCALE GENOMIC DNA]</scope>
    <source>
        <strain evidence="5">HyVt-628</strain>
    </source>
</reference>
<evidence type="ECO:0000256" key="4">
    <source>
        <dbReference type="ARBA" id="ARBA00051722"/>
    </source>
</evidence>
<dbReference type="GO" id="GO:0004725">
    <property type="term" value="F:protein tyrosine phosphatase activity"/>
    <property type="evidence" value="ECO:0007669"/>
    <property type="project" value="UniProtKB-EC"/>
</dbReference>
<sequence length="73" mass="8119">MTDYHCHLLPNIDDGPTTIDESIEMAKLLVNAGYDTVYCTPHLIKGLYEADNKTVKTAVNDLQNALNQEKIAL</sequence>
<dbReference type="EMBL" id="DRSK01000193">
    <property type="protein sequence ID" value="HHE07923.1"/>
    <property type="molecule type" value="Genomic_DNA"/>
</dbReference>
<proteinExistence type="inferred from homology"/>
<dbReference type="PANTHER" id="PTHR39181:SF1">
    <property type="entry name" value="TYROSINE-PROTEIN PHOSPHATASE YWQE"/>
    <property type="match status" value="1"/>
</dbReference>
<evidence type="ECO:0000256" key="3">
    <source>
        <dbReference type="ARBA" id="ARBA00022801"/>
    </source>
</evidence>